<dbReference type="Proteomes" id="UP000623067">
    <property type="component" value="Unassembled WGS sequence"/>
</dbReference>
<name>A0A916TBX4_9SPHN</name>
<comment type="caution">
    <text evidence="2">The sequence shown here is derived from an EMBL/GenBank/DDBJ whole genome shotgun (WGS) entry which is preliminary data.</text>
</comment>
<keyword evidence="1" id="KW-0812">Transmembrane</keyword>
<reference evidence="2" key="1">
    <citation type="journal article" date="2014" name="Int. J. Syst. Evol. Microbiol.">
        <title>Complete genome sequence of Corynebacterium casei LMG S-19264T (=DSM 44701T), isolated from a smear-ripened cheese.</title>
        <authorList>
            <consortium name="US DOE Joint Genome Institute (JGI-PGF)"/>
            <person name="Walter F."/>
            <person name="Albersmeier A."/>
            <person name="Kalinowski J."/>
            <person name="Ruckert C."/>
        </authorList>
    </citation>
    <scope>NUCLEOTIDE SEQUENCE</scope>
    <source>
        <strain evidence="2">CGMCC 1.15330</strain>
    </source>
</reference>
<keyword evidence="1" id="KW-0472">Membrane</keyword>
<evidence type="ECO:0000313" key="3">
    <source>
        <dbReference type="Proteomes" id="UP000623067"/>
    </source>
</evidence>
<dbReference type="EMBL" id="BMIH01000004">
    <property type="protein sequence ID" value="GGB39337.1"/>
    <property type="molecule type" value="Genomic_DNA"/>
</dbReference>
<protein>
    <submittedName>
        <fullName evidence="2">Uncharacterized protein</fullName>
    </submittedName>
</protein>
<evidence type="ECO:0000256" key="1">
    <source>
        <dbReference type="SAM" id="Phobius"/>
    </source>
</evidence>
<sequence length="83" mass="8652">MKNANPSRQLRTNPRISAILATWHAPCKAPGIGTDGPPRHAQQGVSTMTTTFEIAQRIVFSSVAALVFAAVAVCAATPVVPIA</sequence>
<proteinExistence type="predicted"/>
<evidence type="ECO:0000313" key="2">
    <source>
        <dbReference type="EMBL" id="GGB39337.1"/>
    </source>
</evidence>
<dbReference type="AlphaFoldDB" id="A0A916TBX4"/>
<accession>A0A916TBX4</accession>
<reference evidence="2" key="2">
    <citation type="submission" date="2020-09" db="EMBL/GenBank/DDBJ databases">
        <authorList>
            <person name="Sun Q."/>
            <person name="Zhou Y."/>
        </authorList>
    </citation>
    <scope>NUCLEOTIDE SEQUENCE</scope>
    <source>
        <strain evidence="2">CGMCC 1.15330</strain>
    </source>
</reference>
<gene>
    <name evidence="2" type="ORF">GCM10011380_31030</name>
</gene>
<keyword evidence="1" id="KW-1133">Transmembrane helix</keyword>
<organism evidence="2 3">
    <name type="scientific">Sphingomonas metalli</name>
    <dbReference type="NCBI Taxonomy" id="1779358"/>
    <lineage>
        <taxon>Bacteria</taxon>
        <taxon>Pseudomonadati</taxon>
        <taxon>Pseudomonadota</taxon>
        <taxon>Alphaproteobacteria</taxon>
        <taxon>Sphingomonadales</taxon>
        <taxon>Sphingomonadaceae</taxon>
        <taxon>Sphingomonas</taxon>
    </lineage>
</organism>
<keyword evidence="3" id="KW-1185">Reference proteome</keyword>
<feature type="transmembrane region" description="Helical" evidence="1">
    <location>
        <begin position="58"/>
        <end position="80"/>
    </location>
</feature>